<dbReference type="Pfam" id="PF20074">
    <property type="entry name" value="DUF6470"/>
    <property type="match status" value="1"/>
</dbReference>
<dbReference type="EMBL" id="CP027059">
    <property type="protein sequence ID" value="UQZ84394.1"/>
    <property type="molecule type" value="Genomic_DNA"/>
</dbReference>
<dbReference type="InterPro" id="IPR045527">
    <property type="entry name" value="DUF6470"/>
</dbReference>
<name>A0ABY4RRP2_9BACL</name>
<evidence type="ECO:0000313" key="1">
    <source>
        <dbReference type="EMBL" id="UQZ84394.1"/>
    </source>
</evidence>
<accession>A0ABY4RRP2</accession>
<organism evidence="1 2">
    <name type="scientific">Paenibacillus konkukensis</name>
    <dbReference type="NCBI Taxonomy" id="2020716"/>
    <lineage>
        <taxon>Bacteria</taxon>
        <taxon>Bacillati</taxon>
        <taxon>Bacillota</taxon>
        <taxon>Bacilli</taxon>
        <taxon>Bacillales</taxon>
        <taxon>Paenibacillaceae</taxon>
        <taxon>Paenibacillus</taxon>
    </lineage>
</organism>
<keyword evidence="2" id="KW-1185">Reference proteome</keyword>
<reference evidence="1" key="1">
    <citation type="submission" date="2018-02" db="EMBL/GenBank/DDBJ databases">
        <authorList>
            <person name="Kim S.-K."/>
            <person name="Jung H.-I."/>
            <person name="Lee S.-W."/>
        </authorList>
    </citation>
    <scope>NUCLEOTIDE SEQUENCE</scope>
    <source>
        <strain evidence="1">SK3146</strain>
    </source>
</reference>
<proteinExistence type="predicted"/>
<reference evidence="1" key="2">
    <citation type="journal article" date="2021" name="J Anim Sci Technol">
        <title>Complete genome sequence of Paenibacillus konkukensis sp. nov. SK3146 as a potential probiotic strain.</title>
        <authorList>
            <person name="Jung H.I."/>
            <person name="Park S."/>
            <person name="Niu K.M."/>
            <person name="Lee S.W."/>
            <person name="Kothari D."/>
            <person name="Yi K.J."/>
            <person name="Kim S.K."/>
        </authorList>
    </citation>
    <scope>NUCLEOTIDE SEQUENCE</scope>
    <source>
        <strain evidence="1">SK3146</strain>
    </source>
</reference>
<sequence>MSISPVPQLQIRQQYAQIGIDADMGQWDIEQPRATQELTTTPSRLDMHTQPGQLSIDNSKWHDALGFGPSLEAFSRIYSECKNIALQGIAKIVEDGNRMAAIQTGENAFSALAKESTKDIDFYEYMYMGDASLDNIDMSYQPAKVDIQYTPAHVEHHVTVNPPKIHYQRGKLDIYMKQYASVEFIPPSIDTKR</sequence>
<gene>
    <name evidence="1" type="ORF">SK3146_03640</name>
</gene>
<protein>
    <submittedName>
        <fullName evidence="1">Uncharacterized protein</fullName>
    </submittedName>
</protein>
<dbReference type="RefSeq" id="WP_249860161.1">
    <property type="nucleotide sequence ID" value="NZ_CP027059.1"/>
</dbReference>
<evidence type="ECO:0000313" key="2">
    <source>
        <dbReference type="Proteomes" id="UP001057134"/>
    </source>
</evidence>
<dbReference type="Proteomes" id="UP001057134">
    <property type="component" value="Chromosome"/>
</dbReference>